<sequence>MRAFLDESSCVLGAERQLYLVGAAILEAGTCDDVREELRPLLLPGQVKLHWTDESTRRRQRIVDAIVSLEPINVIVSHVSERQHKTERFRRKCLEQMYYEFVSMELHDVTLESRSPTQDGKDLAHIIALRSRGLDERIRLSHRRGGDEPLLWIADAVLGAVNSARLGDPAHLDALRGSILLQERTPESLGE</sequence>
<evidence type="ECO:0000313" key="2">
    <source>
        <dbReference type="Proteomes" id="UP001589793"/>
    </source>
</evidence>
<organism evidence="1 2">
    <name type="scientific">Brachybacterium hainanense</name>
    <dbReference type="NCBI Taxonomy" id="1541174"/>
    <lineage>
        <taxon>Bacteria</taxon>
        <taxon>Bacillati</taxon>
        <taxon>Actinomycetota</taxon>
        <taxon>Actinomycetes</taxon>
        <taxon>Micrococcales</taxon>
        <taxon>Dermabacteraceae</taxon>
        <taxon>Brachybacterium</taxon>
    </lineage>
</organism>
<accession>A0ABV6R6G6</accession>
<gene>
    <name evidence="1" type="ORF">ACFFF6_01275</name>
</gene>
<dbReference type="EMBL" id="JBHLSV010000001">
    <property type="protein sequence ID" value="MFC0672580.1"/>
    <property type="molecule type" value="Genomic_DNA"/>
</dbReference>
<keyword evidence="2" id="KW-1185">Reference proteome</keyword>
<name>A0ABV6R6G6_9MICO</name>
<protein>
    <recommendedName>
        <fullName evidence="3">DUF3800 domain-containing protein</fullName>
    </recommendedName>
</protein>
<evidence type="ECO:0008006" key="3">
    <source>
        <dbReference type="Google" id="ProtNLM"/>
    </source>
</evidence>
<dbReference type="Proteomes" id="UP001589793">
    <property type="component" value="Unassembled WGS sequence"/>
</dbReference>
<evidence type="ECO:0000313" key="1">
    <source>
        <dbReference type="EMBL" id="MFC0672580.1"/>
    </source>
</evidence>
<reference evidence="1 2" key="1">
    <citation type="submission" date="2024-09" db="EMBL/GenBank/DDBJ databases">
        <authorList>
            <person name="Sun Q."/>
            <person name="Mori K."/>
        </authorList>
    </citation>
    <scope>NUCLEOTIDE SEQUENCE [LARGE SCALE GENOMIC DNA]</scope>
    <source>
        <strain evidence="1 2">CICC 10874</strain>
    </source>
</reference>
<proteinExistence type="predicted"/>
<comment type="caution">
    <text evidence="1">The sequence shown here is derived from an EMBL/GenBank/DDBJ whole genome shotgun (WGS) entry which is preliminary data.</text>
</comment>